<proteinExistence type="predicted"/>
<feature type="domain" description="DUF4365" evidence="1">
    <location>
        <begin position="10"/>
        <end position="152"/>
    </location>
</feature>
<protein>
    <submittedName>
        <fullName evidence="2">DUF4365 domain-containing protein</fullName>
    </submittedName>
</protein>
<comment type="caution">
    <text evidence="2">The sequence shown here is derived from an EMBL/GenBank/DDBJ whole genome shotgun (WGS) entry which is preliminary data.</text>
</comment>
<evidence type="ECO:0000313" key="2">
    <source>
        <dbReference type="EMBL" id="KAA0921899.1"/>
    </source>
</evidence>
<evidence type="ECO:0000313" key="3">
    <source>
        <dbReference type="Proteomes" id="UP000324965"/>
    </source>
</evidence>
<dbReference type="Proteomes" id="UP000324965">
    <property type="component" value="Unassembled WGS sequence"/>
</dbReference>
<gene>
    <name evidence="2" type="ORF">FGF04_35450</name>
</gene>
<dbReference type="EMBL" id="VDFC01000077">
    <property type="protein sequence ID" value="KAA0921899.1"/>
    <property type="molecule type" value="Genomic_DNA"/>
</dbReference>
<dbReference type="InterPro" id="IPR025375">
    <property type="entry name" value="DUF4365"/>
</dbReference>
<organism evidence="2 3">
    <name type="scientific">Streptomyces apricus</name>
    <dbReference type="NCBI Taxonomy" id="1828112"/>
    <lineage>
        <taxon>Bacteria</taxon>
        <taxon>Bacillati</taxon>
        <taxon>Actinomycetota</taxon>
        <taxon>Actinomycetes</taxon>
        <taxon>Kitasatosporales</taxon>
        <taxon>Streptomycetaceae</taxon>
        <taxon>Streptomyces</taxon>
    </lineage>
</organism>
<dbReference type="RefSeq" id="WP_149515492.1">
    <property type="nucleotide sequence ID" value="NZ_VDFC01000077.1"/>
</dbReference>
<dbReference type="Pfam" id="PF14280">
    <property type="entry name" value="DUF4365"/>
    <property type="match status" value="1"/>
</dbReference>
<accession>A0A5A9ZXL1</accession>
<reference evidence="2 3" key="1">
    <citation type="submission" date="2019-05" db="EMBL/GenBank/DDBJ databases">
        <authorList>
            <person name="Hariharan J."/>
            <person name="Choudoir M.J."/>
            <person name="Diebold P."/>
            <person name="Panke-Buisse K."/>
            <person name="Buckley D.H."/>
        </authorList>
    </citation>
    <scope>NUCLEOTIDE SEQUENCE [LARGE SCALE GENOMIC DNA]</scope>
    <source>
        <strain evidence="2 3">SUN51</strain>
    </source>
</reference>
<dbReference type="OrthoDB" id="4863187at2"/>
<sequence>MAKPVSWQQEQISLAYLSAVATRAGATSATWNVDKDGVDVTLKRNHILVEFQMKCTFSPTLLSDGETYAFDLDIQTYDALRERERSAAGYLGLVVVTKDLGEWLAHDNETLLMHCSGYYAQIQNLPEVVGQETKRIHLPKAQRIDQAGMEDVFTYAHKRLFGSAGGDGV</sequence>
<dbReference type="AlphaFoldDB" id="A0A5A9ZXL1"/>
<keyword evidence="3" id="KW-1185">Reference proteome</keyword>
<name>A0A5A9ZXL1_9ACTN</name>
<evidence type="ECO:0000259" key="1">
    <source>
        <dbReference type="Pfam" id="PF14280"/>
    </source>
</evidence>